<dbReference type="EMBL" id="AP028907">
    <property type="protein sequence ID" value="BES80681.1"/>
    <property type="molecule type" value="Genomic_DNA"/>
</dbReference>
<dbReference type="Pfam" id="PF11839">
    <property type="entry name" value="Alanine_zipper"/>
    <property type="match status" value="1"/>
</dbReference>
<dbReference type="SUPFAM" id="SSF58104">
    <property type="entry name" value="Methyl-accepting chemotaxis protein (MCP) signaling domain"/>
    <property type="match status" value="1"/>
</dbReference>
<dbReference type="Gene3D" id="1.10.780.10">
    <property type="entry name" value="Hydroxylamine Oxidoreductase, Chain A, domain 1"/>
    <property type="match status" value="1"/>
</dbReference>
<dbReference type="SUPFAM" id="SSF48695">
    <property type="entry name" value="Multiheme cytochromes"/>
    <property type="match status" value="1"/>
</dbReference>
<evidence type="ECO:0008006" key="6">
    <source>
        <dbReference type="Google" id="ProtNLM"/>
    </source>
</evidence>
<dbReference type="PANTHER" id="PTHR35038:SF8">
    <property type="entry name" value="C-TYPE POLYHEME CYTOCHROME OMCC"/>
    <property type="match status" value="1"/>
</dbReference>
<evidence type="ECO:0000313" key="5">
    <source>
        <dbReference type="Proteomes" id="UP001341135"/>
    </source>
</evidence>
<dbReference type="Gene3D" id="1.20.850.10">
    <property type="entry name" value="Hydroxylamine Oxidoreductase, Chain A, domain 2"/>
    <property type="match status" value="1"/>
</dbReference>
<proteinExistence type="predicted"/>
<protein>
    <recommendedName>
        <fullName evidence="6">Multiheme cytochrome</fullName>
    </recommendedName>
</protein>
<evidence type="ECO:0000256" key="1">
    <source>
        <dbReference type="ARBA" id="ARBA00022729"/>
    </source>
</evidence>
<keyword evidence="3" id="KW-0472">Membrane</keyword>
<dbReference type="RefSeq" id="WP_338251131.1">
    <property type="nucleotide sequence ID" value="NZ_AP028907.1"/>
</dbReference>
<dbReference type="Pfam" id="PF13447">
    <property type="entry name" value="Multi-haem_cyto"/>
    <property type="match status" value="1"/>
</dbReference>
<dbReference type="Proteomes" id="UP001341135">
    <property type="component" value="Chromosome"/>
</dbReference>
<sequence length="854" mass="95272">MLVMRRFLVAGILAISLLLVAGMAVPAGAAQFGDDLAAKVQELMQSNKVSPQTRACLSCHVQYTPGIVYDWANSEHAEMTPAALADLYKAIGASEWADKVAEKFKNYQYVVGCYECHGMFKEADRPDIIDNHFGYKIVTVVTRKDCSQCHPKESTEISWTWHATGALMSPFKPWYLGILKWAKSQGADPFGDAQAKALYEKYFPPYLTKQRDVDDINWDFYKEIAKAVMQYLETGQENDIVKMLKQATGMVTPYDKDWKTFISPLWPASGVLNTTLVGKMGIKIAVTAMDGTSKAVSNIMEHPSFRNGYVYHACFECHGSVVIPYKKETVQINGMQVNRVALWGWPNNGAARVDPDGSMGTCTACHPRHLFSVKQAREPWTCGQCHLGYDHPHIEIYEESKHGNIATAYGEEWNWEQIPWRVGVDFNAPTCATCHMSAIADANGNILVQGTHDLVKRLVWDQMHFFSIPKGIIPDKMQQALFYGWSQLKGKLEQIEAKKNDKAPEHYKYPVFTGVKIVEDGGKVGETKFPRLLKVEYTGELAKHRAEMEAVCKLCHSTQWTENFFRTADQNIIDYDIVARYANALLQLAWKEGIHDNSNILDEYMEIMWYYIWHHEGRRWRNGAFMMGPDFAHWFGIVDTVMDKLGRMTSYLYTALKIKQLESQIQALKASAGAQYTPELAAQIAQLQRELESLKAQLAALEAQVPVLKSQLQSLEAGVADVGALKGDVGALKEDVNSLVQKLQELSKQLETLSPQAKEIQKLVSQIQQVTSQLQTLGQKAEAASAKAEEASAKAEEAGTKAGKAISMVEEISKKIDELSSKIDSVSTTAYTLGGIALAAAIIALGLSIVYRRS</sequence>
<keyword evidence="3" id="KW-1133">Transmembrane helix</keyword>
<keyword evidence="5" id="KW-1185">Reference proteome</keyword>
<keyword evidence="1" id="KW-0732">Signal</keyword>
<reference evidence="4 5" key="1">
    <citation type="submission" date="2023-09" db="EMBL/GenBank/DDBJ databases">
        <title>Pyrofollis japonicus gen. nov. sp. nov., a novel member of the family Pyrodictiaceae isolated from the Iheya North hydrothermal field.</title>
        <authorList>
            <person name="Miyazaki U."/>
            <person name="Sanari M."/>
            <person name="Tame A."/>
            <person name="Kitajima M."/>
            <person name="Okamoto A."/>
            <person name="Sawayama S."/>
            <person name="Miyazaki J."/>
            <person name="Takai K."/>
            <person name="Nakagawa S."/>
        </authorList>
    </citation>
    <scope>NUCLEOTIDE SEQUENCE [LARGE SCALE GENOMIC DNA]</scope>
    <source>
        <strain evidence="4 5">AV2</strain>
    </source>
</reference>
<feature type="transmembrane region" description="Helical" evidence="3">
    <location>
        <begin position="830"/>
        <end position="851"/>
    </location>
</feature>
<name>A0ABM8ISY4_9CREN</name>
<organism evidence="4 5">
    <name type="scientific">Pyrodictium abyssi</name>
    <dbReference type="NCBI Taxonomy" id="54256"/>
    <lineage>
        <taxon>Archaea</taxon>
        <taxon>Thermoproteota</taxon>
        <taxon>Thermoprotei</taxon>
        <taxon>Desulfurococcales</taxon>
        <taxon>Pyrodictiaceae</taxon>
        <taxon>Pyrodictium</taxon>
    </lineage>
</organism>
<dbReference type="InterPro" id="IPR021793">
    <property type="entry name" value="Oprl"/>
</dbReference>
<accession>A0ABM8ISY4</accession>
<dbReference type="PANTHER" id="PTHR35038">
    <property type="entry name" value="DISSIMILATORY SULFITE REDUCTASE SIRA"/>
    <property type="match status" value="1"/>
</dbReference>
<gene>
    <name evidence="4" type="ORF">PABY_02480</name>
</gene>
<keyword evidence="3" id="KW-0812">Transmembrane</keyword>
<dbReference type="InterPro" id="IPR051829">
    <property type="entry name" value="Multiheme_Cytochr_ET"/>
</dbReference>
<dbReference type="InterPro" id="IPR036280">
    <property type="entry name" value="Multihaem_cyt_sf"/>
</dbReference>
<dbReference type="Gene3D" id="1.20.1480.30">
    <property type="entry name" value="Designed four-helix bundle protein"/>
    <property type="match status" value="1"/>
</dbReference>
<dbReference type="GeneID" id="89288273"/>
<evidence type="ECO:0000256" key="3">
    <source>
        <dbReference type="SAM" id="Phobius"/>
    </source>
</evidence>
<keyword evidence="2" id="KW-0175">Coiled coil</keyword>
<feature type="coiled-coil region" evidence="2">
    <location>
        <begin position="677"/>
        <end position="829"/>
    </location>
</feature>
<evidence type="ECO:0000313" key="4">
    <source>
        <dbReference type="EMBL" id="BES80681.1"/>
    </source>
</evidence>
<evidence type="ECO:0000256" key="2">
    <source>
        <dbReference type="SAM" id="Coils"/>
    </source>
</evidence>